<keyword evidence="4 6" id="KW-1133">Transmembrane helix</keyword>
<dbReference type="EMBL" id="OY288114">
    <property type="protein sequence ID" value="CAJ0869934.1"/>
    <property type="molecule type" value="Genomic_DNA"/>
</dbReference>
<keyword evidence="2" id="KW-1003">Cell membrane</keyword>
<sequence>MAMDQAASRGRHAAAPAQIPASGWKDVLARVYDNITEHRILAIAAGVTFYVLLAIFPAIAAFVALYSLFADPSTIGAHLQALSGFLPKEGLAIIDEQLRRVSAQGGAALGLASVIGLLVSLWSANAGMKAIFDALNVVYQEREKRGFFRLNAITLGFTLAGMAAVAVALGVMVVLPPALEALGLRQGVQTAVEVLRWPALLVVVALAVSVVYRYGPSRAEPSRDGAG</sequence>
<feature type="transmembrane region" description="Helical" evidence="6">
    <location>
        <begin position="195"/>
        <end position="214"/>
    </location>
</feature>
<dbReference type="Pfam" id="PF03631">
    <property type="entry name" value="Virul_fac_BrkB"/>
    <property type="match status" value="1"/>
</dbReference>
<dbReference type="PANTHER" id="PTHR30213">
    <property type="entry name" value="INNER MEMBRANE PROTEIN YHJD"/>
    <property type="match status" value="1"/>
</dbReference>
<evidence type="ECO:0000256" key="2">
    <source>
        <dbReference type="ARBA" id="ARBA00022475"/>
    </source>
</evidence>
<protein>
    <submittedName>
        <fullName evidence="7">Uncharacterized protein</fullName>
    </submittedName>
</protein>
<dbReference type="AlphaFoldDB" id="A0AA48LZI1"/>
<evidence type="ECO:0000256" key="3">
    <source>
        <dbReference type="ARBA" id="ARBA00022692"/>
    </source>
</evidence>
<keyword evidence="3 6" id="KW-0812">Transmembrane</keyword>
<accession>A0AA48LZI1</accession>
<reference evidence="7" key="1">
    <citation type="submission" date="2023-07" db="EMBL/GenBank/DDBJ databases">
        <authorList>
            <person name="Pelsma A.J. K."/>
        </authorList>
    </citation>
    <scope>NUCLEOTIDE SEQUENCE</scope>
</reference>
<keyword evidence="5 6" id="KW-0472">Membrane</keyword>
<feature type="transmembrane region" description="Helical" evidence="6">
    <location>
        <begin position="40"/>
        <end position="69"/>
    </location>
</feature>
<dbReference type="PANTHER" id="PTHR30213:SF0">
    <property type="entry name" value="UPF0761 MEMBRANE PROTEIN YIHY"/>
    <property type="match status" value="1"/>
</dbReference>
<dbReference type="PIRSF" id="PIRSF035875">
    <property type="entry name" value="RNase_BN"/>
    <property type="match status" value="1"/>
</dbReference>
<evidence type="ECO:0000256" key="6">
    <source>
        <dbReference type="SAM" id="Phobius"/>
    </source>
</evidence>
<evidence type="ECO:0000256" key="5">
    <source>
        <dbReference type="ARBA" id="ARBA00023136"/>
    </source>
</evidence>
<organism evidence="7">
    <name type="scientific">freshwater sediment metagenome</name>
    <dbReference type="NCBI Taxonomy" id="556182"/>
    <lineage>
        <taxon>unclassified sequences</taxon>
        <taxon>metagenomes</taxon>
        <taxon>ecological metagenomes</taxon>
    </lineage>
</organism>
<gene>
    <name evidence="7" type="ORF">AMST5_02183</name>
</gene>
<feature type="transmembrane region" description="Helical" evidence="6">
    <location>
        <begin position="153"/>
        <end position="175"/>
    </location>
</feature>
<proteinExistence type="predicted"/>
<evidence type="ECO:0000256" key="4">
    <source>
        <dbReference type="ARBA" id="ARBA00022989"/>
    </source>
</evidence>
<dbReference type="GO" id="GO:0005886">
    <property type="term" value="C:plasma membrane"/>
    <property type="evidence" value="ECO:0007669"/>
    <property type="project" value="UniProtKB-SubCell"/>
</dbReference>
<feature type="transmembrane region" description="Helical" evidence="6">
    <location>
        <begin position="107"/>
        <end position="132"/>
    </location>
</feature>
<dbReference type="InterPro" id="IPR017039">
    <property type="entry name" value="Virul_fac_BrkB"/>
</dbReference>
<evidence type="ECO:0000256" key="1">
    <source>
        <dbReference type="ARBA" id="ARBA00004651"/>
    </source>
</evidence>
<comment type="subcellular location">
    <subcellularLocation>
        <location evidence="1">Cell membrane</location>
        <topology evidence="1">Multi-pass membrane protein</topology>
    </subcellularLocation>
</comment>
<evidence type="ECO:0000313" key="7">
    <source>
        <dbReference type="EMBL" id="CAJ0869934.1"/>
    </source>
</evidence>
<name>A0AA48LZI1_9ZZZZ</name>